<accession>A0A8X8BBT9</accession>
<dbReference type="Proteomes" id="UP000886595">
    <property type="component" value="Unassembled WGS sequence"/>
</dbReference>
<proteinExistence type="predicted"/>
<comment type="caution">
    <text evidence="1">The sequence shown here is derived from an EMBL/GenBank/DDBJ whole genome shotgun (WGS) entry which is preliminary data.</text>
</comment>
<reference evidence="1 2" key="1">
    <citation type="submission" date="2020-02" db="EMBL/GenBank/DDBJ databases">
        <authorList>
            <person name="Ma Q."/>
            <person name="Huang Y."/>
            <person name="Song X."/>
            <person name="Pei D."/>
        </authorList>
    </citation>
    <scope>NUCLEOTIDE SEQUENCE [LARGE SCALE GENOMIC DNA]</scope>
    <source>
        <strain evidence="1">Sxm20200214</strain>
        <tissue evidence="1">Leaf</tissue>
    </source>
</reference>
<protein>
    <submittedName>
        <fullName evidence="1">Uncharacterized protein</fullName>
    </submittedName>
</protein>
<gene>
    <name evidence="1" type="ORF">Bca52824_003844</name>
</gene>
<dbReference type="EMBL" id="JAAMPC010000001">
    <property type="protein sequence ID" value="KAG2332664.1"/>
    <property type="molecule type" value="Genomic_DNA"/>
</dbReference>
<evidence type="ECO:0000313" key="2">
    <source>
        <dbReference type="Proteomes" id="UP000886595"/>
    </source>
</evidence>
<sequence length="67" mass="7059">MSAPKQESAVCTEANPKRSNPCVSDNMATVRITGVRASSSDFSETSPQPRRISGHTAVNVGKTIVVV</sequence>
<evidence type="ECO:0000313" key="1">
    <source>
        <dbReference type="EMBL" id="KAG2332664.1"/>
    </source>
</evidence>
<keyword evidence="2" id="KW-1185">Reference proteome</keyword>
<name>A0A8X8BBT9_BRACI</name>
<organism evidence="1 2">
    <name type="scientific">Brassica carinata</name>
    <name type="common">Ethiopian mustard</name>
    <name type="synonym">Abyssinian cabbage</name>
    <dbReference type="NCBI Taxonomy" id="52824"/>
    <lineage>
        <taxon>Eukaryota</taxon>
        <taxon>Viridiplantae</taxon>
        <taxon>Streptophyta</taxon>
        <taxon>Embryophyta</taxon>
        <taxon>Tracheophyta</taxon>
        <taxon>Spermatophyta</taxon>
        <taxon>Magnoliopsida</taxon>
        <taxon>eudicotyledons</taxon>
        <taxon>Gunneridae</taxon>
        <taxon>Pentapetalae</taxon>
        <taxon>rosids</taxon>
        <taxon>malvids</taxon>
        <taxon>Brassicales</taxon>
        <taxon>Brassicaceae</taxon>
        <taxon>Brassiceae</taxon>
        <taxon>Brassica</taxon>
    </lineage>
</organism>
<dbReference type="OrthoDB" id="1912286at2759"/>
<dbReference type="AlphaFoldDB" id="A0A8X8BBT9"/>